<evidence type="ECO:0008006" key="2">
    <source>
        <dbReference type="Google" id="ProtNLM"/>
    </source>
</evidence>
<dbReference type="AlphaFoldDB" id="X0TMX0"/>
<accession>X0TMX0</accession>
<comment type="caution">
    <text evidence="1">The sequence shown here is derived from an EMBL/GenBank/DDBJ whole genome shotgun (WGS) entry which is preliminary data.</text>
</comment>
<evidence type="ECO:0000313" key="1">
    <source>
        <dbReference type="EMBL" id="GAF89452.1"/>
    </source>
</evidence>
<organism evidence="1">
    <name type="scientific">marine sediment metagenome</name>
    <dbReference type="NCBI Taxonomy" id="412755"/>
    <lineage>
        <taxon>unclassified sequences</taxon>
        <taxon>metagenomes</taxon>
        <taxon>ecological metagenomes</taxon>
    </lineage>
</organism>
<dbReference type="EMBL" id="BARS01019309">
    <property type="protein sequence ID" value="GAF89452.1"/>
    <property type="molecule type" value="Genomic_DNA"/>
</dbReference>
<name>X0TMX0_9ZZZZ</name>
<proteinExistence type="predicted"/>
<reference evidence="1" key="1">
    <citation type="journal article" date="2014" name="Front. Microbiol.">
        <title>High frequency of phylogenetically diverse reductive dehalogenase-homologous genes in deep subseafloor sedimentary metagenomes.</title>
        <authorList>
            <person name="Kawai M."/>
            <person name="Futagami T."/>
            <person name="Toyoda A."/>
            <person name="Takaki Y."/>
            <person name="Nishi S."/>
            <person name="Hori S."/>
            <person name="Arai W."/>
            <person name="Tsubouchi T."/>
            <person name="Morono Y."/>
            <person name="Uchiyama I."/>
            <person name="Ito T."/>
            <person name="Fujiyama A."/>
            <person name="Inagaki F."/>
            <person name="Takami H."/>
        </authorList>
    </citation>
    <scope>NUCLEOTIDE SEQUENCE</scope>
    <source>
        <strain evidence="1">Expedition CK06-06</strain>
    </source>
</reference>
<feature type="non-terminal residue" evidence="1">
    <location>
        <position position="274"/>
    </location>
</feature>
<sequence length="274" mass="30815">NVFGESAAGMRALLEQQGVRVSEAEEATDDSLHILFGAHTMAKLPQRYVLYQGEQLKSSYFTHSYREKIKGAVHVFDHSRKGQELCSSLGCESTQVSFPVSVDVSCVPPDPEQRYDLLFYGCGNARRSSLKESFRRSDLTSKFFLGFDLFGERRDREISSAAVVLNVHFYAEASLEVHRINYLLARGKVVLSEPSSDTEMDALYSSVVHFAPMSGLALKAREIVGRMVTNPNYESDRAKKAREFIHERMRVTSLKIAKVIRALLDERPTLLALV</sequence>
<feature type="non-terminal residue" evidence="1">
    <location>
        <position position="1"/>
    </location>
</feature>
<protein>
    <recommendedName>
        <fullName evidence="2">Glycosyl transferase family 1 domain-containing protein</fullName>
    </recommendedName>
</protein>
<gene>
    <name evidence="1" type="ORF">S01H1_31311</name>
</gene>